<reference evidence="3 4" key="1">
    <citation type="submission" date="2019-08" db="EMBL/GenBank/DDBJ databases">
        <title>Deep-cultivation of Planctomycetes and their phenomic and genomic characterization uncovers novel biology.</title>
        <authorList>
            <person name="Wiegand S."/>
            <person name="Jogler M."/>
            <person name="Boedeker C."/>
            <person name="Pinto D."/>
            <person name="Vollmers J."/>
            <person name="Rivas-Marin E."/>
            <person name="Kohn T."/>
            <person name="Peeters S.H."/>
            <person name="Heuer A."/>
            <person name="Rast P."/>
            <person name="Oberbeckmann S."/>
            <person name="Bunk B."/>
            <person name="Jeske O."/>
            <person name="Meyerdierks A."/>
            <person name="Storesund J.E."/>
            <person name="Kallscheuer N."/>
            <person name="Luecker S."/>
            <person name="Lage O.M."/>
            <person name="Pohl T."/>
            <person name="Merkel B.J."/>
            <person name="Hornburger P."/>
            <person name="Mueller R.-W."/>
            <person name="Bruemmer F."/>
            <person name="Labrenz M."/>
            <person name="Spormann A.M."/>
            <person name="Op den Camp H."/>
            <person name="Overmann J."/>
            <person name="Amann R."/>
            <person name="Jetten M.S.M."/>
            <person name="Mascher T."/>
            <person name="Medema M.H."/>
            <person name="Devos D.P."/>
            <person name="Kaster A.-K."/>
            <person name="Ovreas L."/>
            <person name="Rohde M."/>
            <person name="Galperin M.Y."/>
            <person name="Jogler C."/>
        </authorList>
    </citation>
    <scope>NUCLEOTIDE SEQUENCE [LARGE SCALE GENOMIC DNA]</scope>
    <source>
        <strain evidence="3 4">DSM 8797</strain>
    </source>
</reference>
<feature type="domain" description="EDR1/CTR1/ARMC3-like peptidase-like" evidence="2">
    <location>
        <begin position="243"/>
        <end position="388"/>
    </location>
</feature>
<dbReference type="RefSeq" id="WP_002643993.1">
    <property type="nucleotide sequence ID" value="NZ_CP042910.1"/>
</dbReference>
<evidence type="ECO:0000313" key="3">
    <source>
        <dbReference type="EMBL" id="QEG18413.1"/>
    </source>
</evidence>
<evidence type="ECO:0000256" key="1">
    <source>
        <dbReference type="SAM" id="SignalP"/>
    </source>
</evidence>
<feature type="chain" id="PRO_5047427015" description="EDR1/CTR1/ARMC3-like peptidase-like domain-containing protein" evidence="1">
    <location>
        <begin position="25"/>
        <end position="430"/>
    </location>
</feature>
<dbReference type="SUPFAM" id="SSF49785">
    <property type="entry name" value="Galactose-binding domain-like"/>
    <property type="match status" value="1"/>
</dbReference>
<proteinExistence type="predicted"/>
<accession>A0ABX5YS61</accession>
<dbReference type="InterPro" id="IPR008979">
    <property type="entry name" value="Galactose-bd-like_sf"/>
</dbReference>
<protein>
    <recommendedName>
        <fullName evidence="2">EDR1/CTR1/ARMC3-like peptidase-like domain-containing protein</fullName>
    </recommendedName>
</protein>
<dbReference type="GeneID" id="98648776"/>
<dbReference type="InterPro" id="IPR038765">
    <property type="entry name" value="Papain-like_cys_pep_sf"/>
</dbReference>
<dbReference type="Gene3D" id="2.60.120.260">
    <property type="entry name" value="Galactose-binding domain-like"/>
    <property type="match status" value="1"/>
</dbReference>
<evidence type="ECO:0000313" key="4">
    <source>
        <dbReference type="Proteomes" id="UP000322887"/>
    </source>
</evidence>
<dbReference type="EMBL" id="CP042910">
    <property type="protein sequence ID" value="QEG18413.1"/>
    <property type="molecule type" value="Genomic_DNA"/>
</dbReference>
<evidence type="ECO:0000259" key="2">
    <source>
        <dbReference type="Pfam" id="PF14381"/>
    </source>
</evidence>
<keyword evidence="4" id="KW-1185">Reference proteome</keyword>
<dbReference type="Proteomes" id="UP000322887">
    <property type="component" value="Chromosome"/>
</dbReference>
<sequence>MRRTQFASPLIFLVLMLFASRAGAQTTLIPFGKHSTWRYQDDGQPLAPNWIEPEFDDSNWKSGTAPLGYGEADISTTLSFGSVPQQKPITARFRHSFQIPDADQLKQLVFMIRSDDGCVVYLNGKEILRHNLPQGQITADTRALKRSDGLEERLYQYFKIDAVQLVSGANVVAIEVHQVDPRSSDLFLDLALRGYPDDDSLRPKMREQARQATVDYQSKHFVGPKIKIMDGYVDGGRGMKLDEKGQAFSRRELIIVDRQRDAALKQHLDFAHSEELKALEPLHRATRLAKYVDRNMSLDKNNRWSTPAVVLLTREYANEGVLLGDVTRLCGAGVCRHRALLFKLLADEAELDVALVRGNYGDASRVGGHAWNELYLPDGRRFIIDTMQRRIELLGTDGSQTSSRYLTVKNKPWYQNAEPVEAKQPKKIAN</sequence>
<dbReference type="InterPro" id="IPR055164">
    <property type="entry name" value="EDR1/CTR1/ARMC3-like_pept-like"/>
</dbReference>
<name>A0ABX5YS61_9PLAN</name>
<keyword evidence="1" id="KW-0732">Signal</keyword>
<feature type="signal peptide" evidence="1">
    <location>
        <begin position="1"/>
        <end position="24"/>
    </location>
</feature>
<dbReference type="SUPFAM" id="SSF54001">
    <property type="entry name" value="Cysteine proteinases"/>
    <property type="match status" value="1"/>
</dbReference>
<organism evidence="3 4">
    <name type="scientific">Gimesia maris</name>
    <dbReference type="NCBI Taxonomy" id="122"/>
    <lineage>
        <taxon>Bacteria</taxon>
        <taxon>Pseudomonadati</taxon>
        <taxon>Planctomycetota</taxon>
        <taxon>Planctomycetia</taxon>
        <taxon>Planctomycetales</taxon>
        <taxon>Planctomycetaceae</taxon>
        <taxon>Gimesia</taxon>
    </lineage>
</organism>
<gene>
    <name evidence="3" type="ORF">GmarT_43010</name>
</gene>
<dbReference type="Pfam" id="PF14381">
    <property type="entry name" value="EDR1_CTR1_ARMC3_pept"/>
    <property type="match status" value="1"/>
</dbReference>